<dbReference type="GO" id="GO:0016020">
    <property type="term" value="C:membrane"/>
    <property type="evidence" value="ECO:0007669"/>
    <property type="project" value="UniProtKB-SubCell"/>
</dbReference>
<feature type="non-terminal residue" evidence="8">
    <location>
        <position position="387"/>
    </location>
</feature>
<dbReference type="InterPro" id="IPR003689">
    <property type="entry name" value="ZIP"/>
</dbReference>
<comment type="subcellular location">
    <subcellularLocation>
        <location evidence="1">Membrane</location>
        <topology evidence="1">Multi-pass membrane protein</topology>
    </subcellularLocation>
</comment>
<keyword evidence="3 6" id="KW-1133">Transmembrane helix</keyword>
<feature type="compositionally biased region" description="Low complexity" evidence="5">
    <location>
        <begin position="182"/>
        <end position="194"/>
    </location>
</feature>
<evidence type="ECO:0000313" key="9">
    <source>
        <dbReference type="Proteomes" id="UP000281549"/>
    </source>
</evidence>
<feature type="compositionally biased region" description="Basic and acidic residues" evidence="5">
    <location>
        <begin position="221"/>
        <end position="234"/>
    </location>
</feature>
<dbReference type="EMBL" id="ML005011">
    <property type="protein sequence ID" value="RKP20887.1"/>
    <property type="molecule type" value="Genomic_DNA"/>
</dbReference>
<feature type="transmembrane region" description="Helical" evidence="6">
    <location>
        <begin position="32"/>
        <end position="55"/>
    </location>
</feature>
<dbReference type="AlphaFoldDB" id="A0A4P9YMG4"/>
<evidence type="ECO:0000313" key="8">
    <source>
        <dbReference type="EMBL" id="RKP20887.1"/>
    </source>
</evidence>
<evidence type="ECO:0000256" key="6">
    <source>
        <dbReference type="SAM" id="Phobius"/>
    </source>
</evidence>
<feature type="chain" id="PRO_5020423017" evidence="7">
    <location>
        <begin position="17"/>
        <end position="387"/>
    </location>
</feature>
<name>A0A4P9YMG4_ROZAC</name>
<evidence type="ECO:0000256" key="3">
    <source>
        <dbReference type="ARBA" id="ARBA00022989"/>
    </source>
</evidence>
<evidence type="ECO:0000256" key="4">
    <source>
        <dbReference type="ARBA" id="ARBA00023136"/>
    </source>
</evidence>
<protein>
    <submittedName>
        <fullName evidence="8">Zinc/iron permease</fullName>
    </submittedName>
</protein>
<accession>A0A4P9YMG4</accession>
<dbReference type="PANTHER" id="PTHR11040:SF205">
    <property type="entry name" value="ZINC TRANSPORTER ZUPT"/>
    <property type="match status" value="1"/>
</dbReference>
<evidence type="ECO:0000256" key="2">
    <source>
        <dbReference type="ARBA" id="ARBA00022692"/>
    </source>
</evidence>
<feature type="region of interest" description="Disordered" evidence="5">
    <location>
        <begin position="108"/>
        <end position="234"/>
    </location>
</feature>
<feature type="transmembrane region" description="Helical" evidence="6">
    <location>
        <begin position="310"/>
        <end position="332"/>
    </location>
</feature>
<sequence>MMYLILFLCLFALCYGQITAELSNEITGVHKAFMMTFIGTLTSSLGFAGGVMLYVSLVELVPESIVAFGFIDKKFAGLYACLVFLIGMLVTSLIDTFAEYIEKSDKMNEKGFEKREEKETSESNEEDVEEKEEDNSDDHEGEDERGEVNELKQKADTGRSLRTRRSLRIAEKEQKPSHTLPATGAKKAGKSTSSKLDETKEYRKKAVKQKEREDDDAITGPKKEDDVTSEREELSRKEDELNKKLFRLGWKTAIALALHNIPEGMAAFVSSLADIKLGFLVTLAIVFHNIPEGLSVALPVYYATGSRWKAFLYSGILAGMAEPLGGLIAFYFLGNHMPPLFEGIIYAITAGMMVFVSIQGLLPTARKLDKEDKYVSKAVLIGMIVMS</sequence>
<feature type="signal peptide" evidence="7">
    <location>
        <begin position="1"/>
        <end position="16"/>
    </location>
</feature>
<feature type="compositionally biased region" description="Acidic residues" evidence="5">
    <location>
        <begin position="122"/>
        <end position="145"/>
    </location>
</feature>
<dbReference type="Pfam" id="PF02535">
    <property type="entry name" value="Zip"/>
    <property type="match status" value="1"/>
</dbReference>
<dbReference type="PANTHER" id="PTHR11040">
    <property type="entry name" value="ZINC/IRON TRANSPORTER"/>
    <property type="match status" value="1"/>
</dbReference>
<reference evidence="9" key="1">
    <citation type="journal article" date="2018" name="Nat. Microbiol.">
        <title>Leveraging single-cell genomics to expand the fungal tree of life.</title>
        <authorList>
            <person name="Ahrendt S.R."/>
            <person name="Quandt C.A."/>
            <person name="Ciobanu D."/>
            <person name="Clum A."/>
            <person name="Salamov A."/>
            <person name="Andreopoulos B."/>
            <person name="Cheng J.F."/>
            <person name="Woyke T."/>
            <person name="Pelin A."/>
            <person name="Henrissat B."/>
            <person name="Reynolds N.K."/>
            <person name="Benny G.L."/>
            <person name="Smith M.E."/>
            <person name="James T.Y."/>
            <person name="Grigoriev I.V."/>
        </authorList>
    </citation>
    <scope>NUCLEOTIDE SEQUENCE [LARGE SCALE GENOMIC DNA]</scope>
    <source>
        <strain evidence="9">CSF55</strain>
    </source>
</reference>
<dbReference type="GO" id="GO:0005385">
    <property type="term" value="F:zinc ion transmembrane transporter activity"/>
    <property type="evidence" value="ECO:0007669"/>
    <property type="project" value="TreeGrafter"/>
</dbReference>
<keyword evidence="2 6" id="KW-0812">Transmembrane</keyword>
<evidence type="ECO:0000256" key="7">
    <source>
        <dbReference type="SAM" id="SignalP"/>
    </source>
</evidence>
<feature type="transmembrane region" description="Helical" evidence="6">
    <location>
        <begin position="344"/>
        <end position="362"/>
    </location>
</feature>
<gene>
    <name evidence="8" type="ORF">ROZALSC1DRAFT_27676</name>
</gene>
<evidence type="ECO:0000256" key="5">
    <source>
        <dbReference type="SAM" id="MobiDB-lite"/>
    </source>
</evidence>
<organism evidence="8 9">
    <name type="scientific">Rozella allomycis (strain CSF55)</name>
    <dbReference type="NCBI Taxonomy" id="988480"/>
    <lineage>
        <taxon>Eukaryota</taxon>
        <taxon>Fungi</taxon>
        <taxon>Fungi incertae sedis</taxon>
        <taxon>Cryptomycota</taxon>
        <taxon>Cryptomycota incertae sedis</taxon>
        <taxon>Rozella</taxon>
    </lineage>
</organism>
<feature type="compositionally biased region" description="Basic and acidic residues" evidence="5">
    <location>
        <begin position="146"/>
        <end position="159"/>
    </location>
</feature>
<feature type="transmembrane region" description="Helical" evidence="6">
    <location>
        <begin position="76"/>
        <end position="94"/>
    </location>
</feature>
<dbReference type="Proteomes" id="UP000281549">
    <property type="component" value="Unassembled WGS sequence"/>
</dbReference>
<keyword evidence="7" id="KW-0732">Signal</keyword>
<keyword evidence="4 6" id="KW-0472">Membrane</keyword>
<proteinExistence type="predicted"/>
<feature type="compositionally biased region" description="Basic and acidic residues" evidence="5">
    <location>
        <begin position="108"/>
        <end position="121"/>
    </location>
</feature>
<evidence type="ECO:0000256" key="1">
    <source>
        <dbReference type="ARBA" id="ARBA00004141"/>
    </source>
</evidence>